<protein>
    <submittedName>
        <fullName evidence="1">Uncharacterized protein</fullName>
    </submittedName>
</protein>
<dbReference type="Proteomes" id="UP000187941">
    <property type="component" value="Chromosome"/>
</dbReference>
<evidence type="ECO:0000313" key="2">
    <source>
        <dbReference type="Proteomes" id="UP000187941"/>
    </source>
</evidence>
<accession>A0A1P9X0T3</accession>
<sequence length="63" mass="7275">MVKWEIELLPFCVKAHLCAFVKITESHARKIQPTKGLTKFNKGLFVGNDGTRIERIRRAYADK</sequence>
<keyword evidence="2" id="KW-1185">Reference proteome</keyword>
<name>A0A1P9X0T3_9BACT</name>
<organism evidence="1 2">
    <name type="scientific">Spirosoma montaniterrae</name>
    <dbReference type="NCBI Taxonomy" id="1178516"/>
    <lineage>
        <taxon>Bacteria</taxon>
        <taxon>Pseudomonadati</taxon>
        <taxon>Bacteroidota</taxon>
        <taxon>Cytophagia</taxon>
        <taxon>Cytophagales</taxon>
        <taxon>Cytophagaceae</taxon>
        <taxon>Spirosoma</taxon>
    </lineage>
</organism>
<dbReference type="KEGG" id="smon:AWR27_19090"/>
<dbReference type="EMBL" id="CP014263">
    <property type="protein sequence ID" value="AQG81240.1"/>
    <property type="molecule type" value="Genomic_DNA"/>
</dbReference>
<gene>
    <name evidence="1" type="ORF">AWR27_19090</name>
</gene>
<proteinExistence type="predicted"/>
<evidence type="ECO:0000313" key="1">
    <source>
        <dbReference type="EMBL" id="AQG81240.1"/>
    </source>
</evidence>
<reference evidence="1 2" key="1">
    <citation type="submission" date="2016-01" db="EMBL/GenBank/DDBJ databases">
        <authorList>
            <person name="Oliw E.H."/>
        </authorList>
    </citation>
    <scope>NUCLEOTIDE SEQUENCE [LARGE SCALE GENOMIC DNA]</scope>
    <source>
        <strain evidence="1 2">DY10</strain>
    </source>
</reference>
<dbReference type="AlphaFoldDB" id="A0A1P9X0T3"/>